<dbReference type="OrthoDB" id="10252281at2759"/>
<proteinExistence type="predicted"/>
<dbReference type="InterPro" id="IPR017932">
    <property type="entry name" value="GATase_2_dom"/>
</dbReference>
<dbReference type="FunCoup" id="F2UBE8">
    <property type="interactions" value="181"/>
</dbReference>
<feature type="compositionally biased region" description="Low complexity" evidence="4">
    <location>
        <begin position="445"/>
        <end position="467"/>
    </location>
</feature>
<dbReference type="RefSeq" id="XP_004993377.1">
    <property type="nucleotide sequence ID" value="XM_004993320.1"/>
</dbReference>
<evidence type="ECO:0000256" key="3">
    <source>
        <dbReference type="ARBA" id="ARBA00022962"/>
    </source>
</evidence>
<accession>F2UBE8</accession>
<gene>
    <name evidence="6" type="ORF">PTSG_05508</name>
</gene>
<evidence type="ECO:0000313" key="6">
    <source>
        <dbReference type="EMBL" id="EGD73814.1"/>
    </source>
</evidence>
<feature type="domain" description="Glutamine amidotransferase type-2" evidence="5">
    <location>
        <begin position="33"/>
        <end position="257"/>
    </location>
</feature>
<feature type="region of interest" description="Disordered" evidence="4">
    <location>
        <begin position="99"/>
        <end position="122"/>
    </location>
</feature>
<keyword evidence="2" id="KW-0061">Asparagine biosynthesis</keyword>
<dbReference type="CDD" id="cd01991">
    <property type="entry name" value="Asn_synthase_B_C"/>
    <property type="match status" value="1"/>
</dbReference>
<dbReference type="PANTHER" id="PTHR45937:SF1">
    <property type="entry name" value="ASPARAGINE SYNTHETASE DOMAIN-CONTAINING PROTEIN 1"/>
    <property type="match status" value="1"/>
</dbReference>
<feature type="region of interest" description="Disordered" evidence="4">
    <location>
        <begin position="431"/>
        <end position="467"/>
    </location>
</feature>
<feature type="region of interest" description="Disordered" evidence="4">
    <location>
        <begin position="398"/>
        <end position="419"/>
    </location>
</feature>
<dbReference type="GO" id="GO:0004066">
    <property type="term" value="F:asparagine synthase (glutamine-hydrolyzing) activity"/>
    <property type="evidence" value="ECO:0007669"/>
    <property type="project" value="InterPro"/>
</dbReference>
<dbReference type="Gene3D" id="3.40.50.620">
    <property type="entry name" value="HUPs"/>
    <property type="match status" value="1"/>
</dbReference>
<feature type="region of interest" description="Disordered" evidence="4">
    <location>
        <begin position="265"/>
        <end position="369"/>
    </location>
</feature>
<dbReference type="GeneID" id="16073954"/>
<feature type="compositionally biased region" description="Basic and acidic residues" evidence="4">
    <location>
        <begin position="789"/>
        <end position="801"/>
    </location>
</feature>
<evidence type="ECO:0000256" key="4">
    <source>
        <dbReference type="SAM" id="MobiDB-lite"/>
    </source>
</evidence>
<dbReference type="InterPro" id="IPR029055">
    <property type="entry name" value="Ntn_hydrolases_N"/>
</dbReference>
<evidence type="ECO:0000313" key="7">
    <source>
        <dbReference type="Proteomes" id="UP000007799"/>
    </source>
</evidence>
<dbReference type="InterPro" id="IPR001962">
    <property type="entry name" value="Asn_synthase"/>
</dbReference>
<name>F2UBE8_SALR5</name>
<feature type="region of interest" description="Disordered" evidence="4">
    <location>
        <begin position="775"/>
        <end position="801"/>
    </location>
</feature>
<protein>
    <recommendedName>
        <fullName evidence="5">Glutamine amidotransferase type-2 domain-containing protein</fullName>
    </recommendedName>
</protein>
<feature type="compositionally biased region" description="Low complexity" evidence="4">
    <location>
        <begin position="335"/>
        <end position="364"/>
    </location>
</feature>
<feature type="compositionally biased region" description="Basic and acidic residues" evidence="4">
    <location>
        <begin position="302"/>
        <end position="315"/>
    </location>
</feature>
<organism evidence="7">
    <name type="scientific">Salpingoeca rosetta (strain ATCC 50818 / BSB-021)</name>
    <dbReference type="NCBI Taxonomy" id="946362"/>
    <lineage>
        <taxon>Eukaryota</taxon>
        <taxon>Choanoflagellata</taxon>
        <taxon>Craspedida</taxon>
        <taxon>Salpingoecidae</taxon>
        <taxon>Salpingoeca</taxon>
    </lineage>
</organism>
<dbReference type="Pfam" id="PF00733">
    <property type="entry name" value="Asn_synthase"/>
    <property type="match status" value="1"/>
</dbReference>
<dbReference type="PANTHER" id="PTHR45937">
    <property type="entry name" value="ASPARAGINE SYNTHETASE DOMAIN-CONTAINING PROTEIN 1"/>
    <property type="match status" value="1"/>
</dbReference>
<dbReference type="SUPFAM" id="SSF52402">
    <property type="entry name" value="Adenine nucleotide alpha hydrolases-like"/>
    <property type="match status" value="1"/>
</dbReference>
<evidence type="ECO:0000259" key="5">
    <source>
        <dbReference type="PROSITE" id="PS51278"/>
    </source>
</evidence>
<dbReference type="Proteomes" id="UP000007799">
    <property type="component" value="Unassembled WGS sequence"/>
</dbReference>
<keyword evidence="3" id="KW-0315">Glutamine amidotransferase</keyword>
<sequence>MCGVGVCLRWWCSGGGALVDEEDASSSAQRGHCQSQGTAEGIGQDRWVRELLVEALQNRGPDAHATQSMSLGNDDVPQSVRVTMAAAVLNMRGKLTSQPYTGEAHTATSAAHRPSAQQRATASPSSRFVLLFNGEIYEGLPGLGADDNDTQALYRALEQAVPAAGEGGETNDSNAAHVSGVLRTLERLRGPWAIVLLDTVKRELWFGRDYFGRRSLVCGSGAEGKLFITSTCTPRLRDHAPTWFEIPATGVFRIRLAALTEASTANEPAHVARGHDDNAEAGDGDDDDADDADDDDGDDDGDNRGGGDTDGEGGRTRLPTVDWFPWSDAGMTLVSTTASPPLTSSPPRTSSPSSSSSSHTAADTPPYPRLCFHPPSLTLLHNRVPGGAGIHMHLAASGASSSLPSSSSISPPPSIHLDETSRSMQLTPCVQAPNVTLPPHPQQPAPQSDQPSATSPASTPSRPSSLASHICACGGEQHVGAFLDRLRHAVDLRSRAFHSADHPQQSIGILFSGGIDCMMIATLLDELLPRETAIDLINVAFENTRRKTAHAHDIFSVPDRVTGISSYEELVRISNAKCPQPRTIRFIKVNVTQSELEQHRPHIHSLVSPLETVLDDSIGCAIWFAARGRGILHSSPRTLPGNDSSVLLLGMGADEQLGGYGRHRSAFDKRGWTGALQEVFQDVRRISSRNLGRDDRVVCDHGKEGRYPFLDESVVSFLNSLPLACKMDFTRGRGDGEKRLLRLAAAEIGISGAASLPKRAIQFGSRIAKMYDSRNEAGAKYTRKGNGGDGKEEEEKKKKGK</sequence>
<dbReference type="Gene3D" id="3.60.20.10">
    <property type="entry name" value="Glutamine Phosphoribosylpyrophosphate, subunit 1, domain 1"/>
    <property type="match status" value="1"/>
</dbReference>
<dbReference type="GO" id="GO:0006529">
    <property type="term" value="P:asparagine biosynthetic process"/>
    <property type="evidence" value="ECO:0007669"/>
    <property type="project" value="UniProtKB-KW"/>
</dbReference>
<dbReference type="Pfam" id="PF13537">
    <property type="entry name" value="GATase_7"/>
    <property type="match status" value="1"/>
</dbReference>
<dbReference type="AlphaFoldDB" id="F2UBE8"/>
<keyword evidence="1" id="KW-0028">Amino-acid biosynthesis</keyword>
<dbReference type="InParanoid" id="F2UBE8"/>
<dbReference type="STRING" id="946362.F2UBE8"/>
<keyword evidence="7" id="KW-1185">Reference proteome</keyword>
<dbReference type="InterPro" id="IPR051857">
    <property type="entry name" value="Asn_synthetase_domain"/>
</dbReference>
<dbReference type="PROSITE" id="PS51278">
    <property type="entry name" value="GATASE_TYPE_2"/>
    <property type="match status" value="1"/>
</dbReference>
<dbReference type="KEGG" id="sre:PTSG_05508"/>
<dbReference type="InterPro" id="IPR014729">
    <property type="entry name" value="Rossmann-like_a/b/a_fold"/>
</dbReference>
<evidence type="ECO:0000256" key="1">
    <source>
        <dbReference type="ARBA" id="ARBA00022605"/>
    </source>
</evidence>
<dbReference type="SUPFAM" id="SSF56235">
    <property type="entry name" value="N-terminal nucleophile aminohydrolases (Ntn hydrolases)"/>
    <property type="match status" value="1"/>
</dbReference>
<evidence type="ECO:0000256" key="2">
    <source>
        <dbReference type="ARBA" id="ARBA00022888"/>
    </source>
</evidence>
<reference evidence="6" key="1">
    <citation type="submission" date="2009-08" db="EMBL/GenBank/DDBJ databases">
        <title>Annotation of Salpingoeca rosetta.</title>
        <authorList>
            <consortium name="The Broad Institute Genome Sequencing Platform"/>
            <person name="Russ C."/>
            <person name="Cuomo C."/>
            <person name="Burger G."/>
            <person name="Gray M.W."/>
            <person name="Holland P.W.H."/>
            <person name="King N."/>
            <person name="Lang F.B.F."/>
            <person name="Roger A.J."/>
            <person name="Ruiz-Trillo I."/>
            <person name="Young S.K."/>
            <person name="Zeng Q."/>
            <person name="Gargeya S."/>
            <person name="Alvarado L."/>
            <person name="Berlin A."/>
            <person name="Chapman S.B."/>
            <person name="Chen Z."/>
            <person name="Freedman E."/>
            <person name="Gellesch M."/>
            <person name="Goldberg J."/>
            <person name="Griggs A."/>
            <person name="Gujja S."/>
            <person name="Heilman E."/>
            <person name="Heiman D."/>
            <person name="Howarth C."/>
            <person name="Mehta T."/>
            <person name="Neiman D."/>
            <person name="Pearson M."/>
            <person name="Roberts A."/>
            <person name="Saif S."/>
            <person name="Shea T."/>
            <person name="Shenoy N."/>
            <person name="Sisk P."/>
            <person name="Stolte C."/>
            <person name="Sykes S."/>
            <person name="White J."/>
            <person name="Yandava C."/>
            <person name="Haas B."/>
            <person name="Nusbaum C."/>
            <person name="Birren B."/>
        </authorList>
    </citation>
    <scope>NUCLEOTIDE SEQUENCE [LARGE SCALE GENOMIC DNA]</scope>
    <source>
        <strain evidence="6">ATCC 50818</strain>
    </source>
</reference>
<feature type="compositionally biased region" description="Low complexity" evidence="4">
    <location>
        <begin position="398"/>
        <end position="409"/>
    </location>
</feature>
<dbReference type="EMBL" id="GL832967">
    <property type="protein sequence ID" value="EGD73814.1"/>
    <property type="molecule type" value="Genomic_DNA"/>
</dbReference>
<dbReference type="eggNOG" id="KOG0573">
    <property type="taxonomic scope" value="Eukaryota"/>
</dbReference>
<feature type="compositionally biased region" description="Acidic residues" evidence="4">
    <location>
        <begin position="279"/>
        <end position="301"/>
    </location>
</feature>